<comment type="caution">
    <text evidence="6">The sequence shown here is derived from an EMBL/GenBank/DDBJ whole genome shotgun (WGS) entry which is preliminary data.</text>
</comment>
<dbReference type="NCBIfam" id="TIGR00254">
    <property type="entry name" value="GGDEF"/>
    <property type="match status" value="1"/>
</dbReference>
<dbReference type="OrthoDB" id="9813903at2"/>
<keyword evidence="4" id="KW-0812">Transmembrane</keyword>
<keyword evidence="3" id="KW-0175">Coiled coil</keyword>
<dbReference type="SUPFAM" id="SSF55785">
    <property type="entry name" value="PYP-like sensor domain (PAS domain)"/>
    <property type="match status" value="3"/>
</dbReference>
<dbReference type="InterPro" id="IPR000160">
    <property type="entry name" value="GGDEF_dom"/>
</dbReference>
<dbReference type="Proteomes" id="UP000285575">
    <property type="component" value="Unassembled WGS sequence"/>
</dbReference>
<dbReference type="PANTHER" id="PTHR45138">
    <property type="entry name" value="REGULATORY COMPONENTS OF SENSORY TRANSDUCTION SYSTEM"/>
    <property type="match status" value="1"/>
</dbReference>
<protein>
    <recommendedName>
        <fullName evidence="1">diguanylate cyclase</fullName>
        <ecNumber evidence="1">2.7.7.65</ecNumber>
    </recommendedName>
</protein>
<dbReference type="SMART" id="SM00267">
    <property type="entry name" value="GGDEF"/>
    <property type="match status" value="1"/>
</dbReference>
<evidence type="ECO:0000313" key="6">
    <source>
        <dbReference type="EMBL" id="RVU49044.1"/>
    </source>
</evidence>
<accession>A0A437RQG9</accession>
<dbReference type="InterPro" id="IPR000014">
    <property type="entry name" value="PAS"/>
</dbReference>
<dbReference type="Pfam" id="PF12860">
    <property type="entry name" value="PAS_7"/>
    <property type="match status" value="3"/>
</dbReference>
<evidence type="ECO:0000256" key="1">
    <source>
        <dbReference type="ARBA" id="ARBA00012528"/>
    </source>
</evidence>
<dbReference type="EC" id="2.7.7.65" evidence="1"/>
<dbReference type="Gene3D" id="3.30.70.270">
    <property type="match status" value="1"/>
</dbReference>
<dbReference type="InterPro" id="IPR035965">
    <property type="entry name" value="PAS-like_dom_sf"/>
</dbReference>
<dbReference type="SMART" id="SM00091">
    <property type="entry name" value="PAS"/>
    <property type="match status" value="3"/>
</dbReference>
<feature type="transmembrane region" description="Helical" evidence="4">
    <location>
        <begin position="35"/>
        <end position="58"/>
    </location>
</feature>
<dbReference type="SUPFAM" id="SSF55073">
    <property type="entry name" value="Nucleotide cyclase"/>
    <property type="match status" value="1"/>
</dbReference>
<dbReference type="PROSITE" id="PS50887">
    <property type="entry name" value="GGDEF"/>
    <property type="match status" value="1"/>
</dbReference>
<dbReference type="GO" id="GO:0043709">
    <property type="term" value="P:cell adhesion involved in single-species biofilm formation"/>
    <property type="evidence" value="ECO:0007669"/>
    <property type="project" value="TreeGrafter"/>
</dbReference>
<dbReference type="Gene3D" id="3.30.450.20">
    <property type="entry name" value="PAS domain"/>
    <property type="match status" value="2"/>
</dbReference>
<organism evidence="6 7">
    <name type="scientific">Rubrivivax rivuli</name>
    <dbReference type="NCBI Taxonomy" id="1862385"/>
    <lineage>
        <taxon>Bacteria</taxon>
        <taxon>Pseudomonadati</taxon>
        <taxon>Pseudomonadota</taxon>
        <taxon>Betaproteobacteria</taxon>
        <taxon>Burkholderiales</taxon>
        <taxon>Sphaerotilaceae</taxon>
        <taxon>Rubrivivax</taxon>
    </lineage>
</organism>
<gene>
    <name evidence="6" type="ORF">EOE66_00180</name>
</gene>
<dbReference type="InterPro" id="IPR029787">
    <property type="entry name" value="Nucleotide_cyclase"/>
</dbReference>
<name>A0A437RQG9_9BURK</name>
<dbReference type="InterPro" id="IPR050469">
    <property type="entry name" value="Diguanylate_Cyclase"/>
</dbReference>
<dbReference type="FunFam" id="3.30.70.270:FF:000001">
    <property type="entry name" value="Diguanylate cyclase domain protein"/>
    <property type="match status" value="1"/>
</dbReference>
<dbReference type="Pfam" id="PF00990">
    <property type="entry name" value="GGDEF"/>
    <property type="match status" value="1"/>
</dbReference>
<feature type="domain" description="GGDEF" evidence="5">
    <location>
        <begin position="542"/>
        <end position="680"/>
    </location>
</feature>
<dbReference type="GO" id="GO:0052621">
    <property type="term" value="F:diguanylate cyclase activity"/>
    <property type="evidence" value="ECO:0007669"/>
    <property type="project" value="UniProtKB-EC"/>
</dbReference>
<dbReference type="GO" id="GO:1902201">
    <property type="term" value="P:negative regulation of bacterial-type flagellum-dependent cell motility"/>
    <property type="evidence" value="ECO:0007669"/>
    <property type="project" value="TreeGrafter"/>
</dbReference>
<dbReference type="AlphaFoldDB" id="A0A437RQG9"/>
<evidence type="ECO:0000256" key="4">
    <source>
        <dbReference type="SAM" id="Phobius"/>
    </source>
</evidence>
<feature type="coiled-coil region" evidence="3">
    <location>
        <begin position="222"/>
        <end position="249"/>
    </location>
</feature>
<sequence>MILGGPSATNNEGLLTRCGWFERVSPSSRLKFQRLLWATAALLFADVVVVSLLAAGAVPSAPAQGLLRGAVLLNAGVALVMLLLLLLQWQRGQAEAEAARAEQVRQREVLDALQAAVVLWDADDRLVLANGDFLKVYGAVAQHIRPGVRFEDALRTAVAANLLPEASAGPEAWIQQRLAQRRQPQQQGPILRALPDGQWRRIVEQRLSDGSLLAHSVDVTELINARTELALARQAAEQARQRLSDAVDALPVGFELYDADDRLVMVNAAATAMYPQLGDLADQRPLFADVVRINHARGGLPEIADEAALEAFIARRMRERRHPGPPHVMQVARGQWVRVHERRTRDGGTVGVRVDVTEAFTGRAAAEQATQRLQDAIDALPEAFALFDAEDRLVACNERYSQTFGCDEQFVRPGVTFEEVLRHGLQSGLYPQAEGRAEAWLAERMAAHRNPSGPVLQALAGNRWVRVDERRTRDGGVAGVRSDVTELVHREQALTALNAQLDALNARLAHLSDTDDLTGLANRRQFDRRLADECARARRHGTPIALLLLDVDHFKRYNDLHGHPAGDECLRQVAQVLRGTARRAGDLVARIGGEEFGLLLPHHSADEARAQAESAIAALAEAALPHGDSPVSPQVTLSIGGVQVAQPGAGLEAAMLVQRADEALYAAKHAGRQRLVMHTL</sequence>
<keyword evidence="4" id="KW-0472">Membrane</keyword>
<dbReference type="GO" id="GO:0005886">
    <property type="term" value="C:plasma membrane"/>
    <property type="evidence" value="ECO:0007669"/>
    <property type="project" value="TreeGrafter"/>
</dbReference>
<comment type="catalytic activity">
    <reaction evidence="2">
        <text>2 GTP = 3',3'-c-di-GMP + 2 diphosphate</text>
        <dbReference type="Rhea" id="RHEA:24898"/>
        <dbReference type="ChEBI" id="CHEBI:33019"/>
        <dbReference type="ChEBI" id="CHEBI:37565"/>
        <dbReference type="ChEBI" id="CHEBI:58805"/>
        <dbReference type="EC" id="2.7.7.65"/>
    </reaction>
</comment>
<evidence type="ECO:0000256" key="3">
    <source>
        <dbReference type="SAM" id="Coils"/>
    </source>
</evidence>
<feature type="coiled-coil region" evidence="3">
    <location>
        <begin position="487"/>
        <end position="514"/>
    </location>
</feature>
<reference evidence="6 7" key="1">
    <citation type="submission" date="2019-01" db="EMBL/GenBank/DDBJ databases">
        <authorList>
            <person name="Chen W.-M."/>
        </authorList>
    </citation>
    <scope>NUCLEOTIDE SEQUENCE [LARGE SCALE GENOMIC DNA]</scope>
    <source>
        <strain evidence="6 7">KYPY4</strain>
    </source>
</reference>
<evidence type="ECO:0000313" key="7">
    <source>
        <dbReference type="Proteomes" id="UP000285575"/>
    </source>
</evidence>
<feature type="transmembrane region" description="Helical" evidence="4">
    <location>
        <begin position="70"/>
        <end position="89"/>
    </location>
</feature>
<dbReference type="CDD" id="cd01949">
    <property type="entry name" value="GGDEF"/>
    <property type="match status" value="1"/>
</dbReference>
<proteinExistence type="predicted"/>
<dbReference type="EMBL" id="SACR01000001">
    <property type="protein sequence ID" value="RVU49044.1"/>
    <property type="molecule type" value="Genomic_DNA"/>
</dbReference>
<keyword evidence="4" id="KW-1133">Transmembrane helix</keyword>
<dbReference type="PANTHER" id="PTHR45138:SF9">
    <property type="entry name" value="DIGUANYLATE CYCLASE DGCM-RELATED"/>
    <property type="match status" value="1"/>
</dbReference>
<keyword evidence="7" id="KW-1185">Reference proteome</keyword>
<evidence type="ECO:0000256" key="2">
    <source>
        <dbReference type="ARBA" id="ARBA00034247"/>
    </source>
</evidence>
<evidence type="ECO:0000259" key="5">
    <source>
        <dbReference type="PROSITE" id="PS50887"/>
    </source>
</evidence>
<dbReference type="InterPro" id="IPR043128">
    <property type="entry name" value="Rev_trsase/Diguanyl_cyclase"/>
</dbReference>